<dbReference type="EMBL" id="MVHS01000006">
    <property type="protein sequence ID" value="ORA72862.1"/>
    <property type="molecule type" value="Genomic_DNA"/>
</dbReference>
<organism evidence="1 2">
    <name type="scientific">Mycolicibacterium insubricum</name>
    <dbReference type="NCBI Taxonomy" id="444597"/>
    <lineage>
        <taxon>Bacteria</taxon>
        <taxon>Bacillati</taxon>
        <taxon>Actinomycetota</taxon>
        <taxon>Actinomycetes</taxon>
        <taxon>Mycobacteriales</taxon>
        <taxon>Mycobacteriaceae</taxon>
        <taxon>Mycolicibacterium</taxon>
    </lineage>
</organism>
<proteinExistence type="predicted"/>
<name>A0A1X0DL29_9MYCO</name>
<protein>
    <recommendedName>
        <fullName evidence="3">Lipoprotein LppN</fullName>
    </recommendedName>
</protein>
<evidence type="ECO:0008006" key="3">
    <source>
        <dbReference type="Google" id="ProtNLM"/>
    </source>
</evidence>
<comment type="caution">
    <text evidence="1">The sequence shown here is derived from an EMBL/GenBank/DDBJ whole genome shotgun (WGS) entry which is preliminary data.</text>
</comment>
<keyword evidence="2" id="KW-1185">Reference proteome</keyword>
<evidence type="ECO:0000313" key="1">
    <source>
        <dbReference type="EMBL" id="ORA72862.1"/>
    </source>
</evidence>
<dbReference type="STRING" id="444597.BST26_03960"/>
<accession>A0A1X0DL29</accession>
<reference evidence="1 2" key="1">
    <citation type="submission" date="2016-12" db="EMBL/GenBank/DDBJ databases">
        <title>The new phylogeny of genus Mycobacterium.</title>
        <authorList>
            <person name="Tortoli E."/>
            <person name="Trovato A."/>
            <person name="Cirillo D.M."/>
        </authorList>
    </citation>
    <scope>NUCLEOTIDE SEQUENCE [LARGE SCALE GENOMIC DNA]</scope>
    <source>
        <strain evidence="1 2">DSM 45130</strain>
    </source>
</reference>
<sequence length="139" mass="14339">MTTSATATTTTEAAVVSPTAAPARPARWVDLQAGDCLADPPPEDPSVVYVTVVDCATPHSAQVFHRGGLRVNTALADVARTECDAGLRTFTGQGSSGRYAVTFLIDSKQDRTDNNPIPSDVICVLTDPGGAKLTGSAGH</sequence>
<dbReference type="Proteomes" id="UP000192801">
    <property type="component" value="Unassembled WGS sequence"/>
</dbReference>
<dbReference type="AlphaFoldDB" id="A0A1X0DL29"/>
<gene>
    <name evidence="1" type="ORF">BST26_03960</name>
</gene>
<evidence type="ECO:0000313" key="2">
    <source>
        <dbReference type="Proteomes" id="UP000192801"/>
    </source>
</evidence>